<dbReference type="NCBIfam" id="NF004076">
    <property type="entry name" value="PRK05581.1-4"/>
    <property type="match status" value="1"/>
</dbReference>
<dbReference type="Proteomes" id="UP001596171">
    <property type="component" value="Unassembled WGS sequence"/>
</dbReference>
<reference evidence="4" key="1">
    <citation type="journal article" date="2019" name="Int. J. Syst. Evol. Microbiol.">
        <title>The Global Catalogue of Microorganisms (GCM) 10K type strain sequencing project: providing services to taxonomists for standard genome sequencing and annotation.</title>
        <authorList>
            <consortium name="The Broad Institute Genomics Platform"/>
            <consortium name="The Broad Institute Genome Sequencing Center for Infectious Disease"/>
            <person name="Wu L."/>
            <person name="Ma J."/>
        </authorList>
    </citation>
    <scope>NUCLEOTIDE SEQUENCE [LARGE SCALE GENOMIC DNA]</scope>
    <source>
        <strain evidence="4">CCM 8930</strain>
    </source>
</reference>
<sequence length="216" mass="24322">MHKLLCPSMMVADFTKIKEEVQELELANIDIFHMDIMDGSFVPNMALGVEDYKAIRSLTSKKMDVHLMVQRPKNYIKMFFNLGANIIYIHPESDQMPTSTLEMIKSLGMTPGIAINPGTSIESIEPLLNLTQNVLVMTVNPGFAGQPYLDFVNKKIDALVKLQNQYNYQIFVDGAISPQKVKMLSQRGVTGFILGTSSLFNKDKGYSQIIQELRQL</sequence>
<dbReference type="InterPro" id="IPR011060">
    <property type="entry name" value="RibuloseP-bd_barrel"/>
</dbReference>
<evidence type="ECO:0000256" key="1">
    <source>
        <dbReference type="ARBA" id="ARBA00022723"/>
    </source>
</evidence>
<keyword evidence="1" id="KW-0479">Metal-binding</keyword>
<dbReference type="InterPro" id="IPR013785">
    <property type="entry name" value="Aldolase_TIM"/>
</dbReference>
<dbReference type="Gene3D" id="3.20.20.70">
    <property type="entry name" value="Aldolase class I"/>
    <property type="match status" value="1"/>
</dbReference>
<dbReference type="Pfam" id="PF00834">
    <property type="entry name" value="Ribul_P_3_epim"/>
    <property type="match status" value="1"/>
</dbReference>
<dbReference type="CDD" id="cd00429">
    <property type="entry name" value="RPE"/>
    <property type="match status" value="1"/>
</dbReference>
<dbReference type="PROSITE" id="PS01085">
    <property type="entry name" value="RIBUL_P_3_EPIMER_1"/>
    <property type="match status" value="1"/>
</dbReference>
<keyword evidence="4" id="KW-1185">Reference proteome</keyword>
<dbReference type="InterPro" id="IPR000056">
    <property type="entry name" value="Ribul_P_3_epim-like"/>
</dbReference>
<dbReference type="PANTHER" id="PTHR11749">
    <property type="entry name" value="RIBULOSE-5-PHOSPHATE-3-EPIMERASE"/>
    <property type="match status" value="1"/>
</dbReference>
<dbReference type="RefSeq" id="WP_137617317.1">
    <property type="nucleotide sequence ID" value="NZ_BJDI01000021.1"/>
</dbReference>
<name>A0ABW1SHK5_9LACO</name>
<evidence type="ECO:0000256" key="2">
    <source>
        <dbReference type="ARBA" id="ARBA00023235"/>
    </source>
</evidence>
<accession>A0ABW1SHK5</accession>
<organism evidence="3 4">
    <name type="scientific">Lactiplantibacillus nangangensis</name>
    <dbReference type="NCBI Taxonomy" id="2559917"/>
    <lineage>
        <taxon>Bacteria</taxon>
        <taxon>Bacillati</taxon>
        <taxon>Bacillota</taxon>
        <taxon>Bacilli</taxon>
        <taxon>Lactobacillales</taxon>
        <taxon>Lactobacillaceae</taxon>
        <taxon>Lactiplantibacillus</taxon>
    </lineage>
</organism>
<dbReference type="EMBL" id="JBHSSE010000004">
    <property type="protein sequence ID" value="MFC6200813.1"/>
    <property type="molecule type" value="Genomic_DNA"/>
</dbReference>
<protein>
    <submittedName>
        <fullName evidence="3">Ribulose-phosphate 3-epimerase</fullName>
    </submittedName>
</protein>
<gene>
    <name evidence="3" type="ORF">ACFP1L_02740</name>
</gene>
<dbReference type="SUPFAM" id="SSF51366">
    <property type="entry name" value="Ribulose-phoshate binding barrel"/>
    <property type="match status" value="1"/>
</dbReference>
<comment type="caution">
    <text evidence="3">The sequence shown here is derived from an EMBL/GenBank/DDBJ whole genome shotgun (WGS) entry which is preliminary data.</text>
</comment>
<proteinExistence type="predicted"/>
<evidence type="ECO:0000313" key="3">
    <source>
        <dbReference type="EMBL" id="MFC6200813.1"/>
    </source>
</evidence>
<keyword evidence="2" id="KW-0413">Isomerase</keyword>
<evidence type="ECO:0000313" key="4">
    <source>
        <dbReference type="Proteomes" id="UP001596171"/>
    </source>
</evidence>